<reference evidence="3" key="2">
    <citation type="submission" date="2015-01" db="EMBL/GenBank/DDBJ databases">
        <title>Evolutionary Origins and Diversification of the Mycorrhizal Mutualists.</title>
        <authorList>
            <consortium name="DOE Joint Genome Institute"/>
            <consortium name="Mycorrhizal Genomics Consortium"/>
            <person name="Kohler A."/>
            <person name="Kuo A."/>
            <person name="Nagy L.G."/>
            <person name="Floudas D."/>
            <person name="Copeland A."/>
            <person name="Barry K.W."/>
            <person name="Cichocki N."/>
            <person name="Veneault-Fourrey C."/>
            <person name="LaButti K."/>
            <person name="Lindquist E.A."/>
            <person name="Lipzen A."/>
            <person name="Lundell T."/>
            <person name="Morin E."/>
            <person name="Murat C."/>
            <person name="Riley R."/>
            <person name="Ohm R."/>
            <person name="Sun H."/>
            <person name="Tunlid A."/>
            <person name="Henrissat B."/>
            <person name="Grigoriev I.V."/>
            <person name="Hibbett D.S."/>
            <person name="Martin F."/>
        </authorList>
    </citation>
    <scope>NUCLEOTIDE SEQUENCE [LARGE SCALE GENOMIC DNA]</scope>
    <source>
        <strain evidence="3">F 1598</strain>
    </source>
</reference>
<sequence>MTAANLEEPMSATGSSSTISLLPPELNGPQDNFGFPKGYFRIRSVTSQLYVSVHGWARDRDGQPLSTWHYAASQQAQVFFIDYAGALCTKAGGNAIDVVDNTLVVRHRHPVTEPWPNPWSHPLPIFTYSKSTKRITITFACDPALTHNWPRPDHEWKGREYVIAGPTHSVIRTHKHKDLSQWATTSMFAEMMSADNANWQAGQWNSLGVEDHATDALDMGRKMWELEVAQER</sequence>
<name>A0A0C3BLD1_PILCF</name>
<dbReference type="InterPro" id="IPR035992">
    <property type="entry name" value="Ricin_B-like_lectins"/>
</dbReference>
<dbReference type="HOGENOM" id="CLU_1283345_0_0_1"/>
<dbReference type="InParanoid" id="A0A0C3BLD1"/>
<gene>
    <name evidence="2" type="ORF">PILCRDRAFT_824825</name>
</gene>
<evidence type="ECO:0000256" key="1">
    <source>
        <dbReference type="SAM" id="MobiDB-lite"/>
    </source>
</evidence>
<dbReference type="EMBL" id="KN833019">
    <property type="protein sequence ID" value="KIM78107.1"/>
    <property type="molecule type" value="Genomic_DNA"/>
</dbReference>
<evidence type="ECO:0000313" key="2">
    <source>
        <dbReference type="EMBL" id="KIM78107.1"/>
    </source>
</evidence>
<proteinExistence type="predicted"/>
<evidence type="ECO:0008006" key="4">
    <source>
        <dbReference type="Google" id="ProtNLM"/>
    </source>
</evidence>
<dbReference type="OrthoDB" id="3004311at2759"/>
<keyword evidence="3" id="KW-1185">Reference proteome</keyword>
<dbReference type="CDD" id="cd00161">
    <property type="entry name" value="beta-trefoil_Ricin-like"/>
    <property type="match status" value="1"/>
</dbReference>
<dbReference type="AlphaFoldDB" id="A0A0C3BLD1"/>
<protein>
    <recommendedName>
        <fullName evidence="4">Carbohydrate-binding module family 13 protein</fullName>
    </recommendedName>
</protein>
<dbReference type="STRING" id="765440.A0A0C3BLD1"/>
<organism evidence="2 3">
    <name type="scientific">Piloderma croceum (strain F 1598)</name>
    <dbReference type="NCBI Taxonomy" id="765440"/>
    <lineage>
        <taxon>Eukaryota</taxon>
        <taxon>Fungi</taxon>
        <taxon>Dikarya</taxon>
        <taxon>Basidiomycota</taxon>
        <taxon>Agaricomycotina</taxon>
        <taxon>Agaricomycetes</taxon>
        <taxon>Agaricomycetidae</taxon>
        <taxon>Atheliales</taxon>
        <taxon>Atheliaceae</taxon>
        <taxon>Piloderma</taxon>
    </lineage>
</organism>
<reference evidence="2 3" key="1">
    <citation type="submission" date="2014-04" db="EMBL/GenBank/DDBJ databases">
        <authorList>
            <consortium name="DOE Joint Genome Institute"/>
            <person name="Kuo A."/>
            <person name="Tarkka M."/>
            <person name="Buscot F."/>
            <person name="Kohler A."/>
            <person name="Nagy L.G."/>
            <person name="Floudas D."/>
            <person name="Copeland A."/>
            <person name="Barry K.W."/>
            <person name="Cichocki N."/>
            <person name="Veneault-Fourrey C."/>
            <person name="LaButti K."/>
            <person name="Lindquist E.A."/>
            <person name="Lipzen A."/>
            <person name="Lundell T."/>
            <person name="Morin E."/>
            <person name="Murat C."/>
            <person name="Sun H."/>
            <person name="Tunlid A."/>
            <person name="Henrissat B."/>
            <person name="Grigoriev I.V."/>
            <person name="Hibbett D.S."/>
            <person name="Martin F."/>
            <person name="Nordberg H.P."/>
            <person name="Cantor M.N."/>
            <person name="Hua S.X."/>
        </authorList>
    </citation>
    <scope>NUCLEOTIDE SEQUENCE [LARGE SCALE GENOMIC DNA]</scope>
    <source>
        <strain evidence="2 3">F 1598</strain>
    </source>
</reference>
<evidence type="ECO:0000313" key="3">
    <source>
        <dbReference type="Proteomes" id="UP000054166"/>
    </source>
</evidence>
<dbReference type="Proteomes" id="UP000054166">
    <property type="component" value="Unassembled WGS sequence"/>
</dbReference>
<dbReference type="Gene3D" id="2.80.10.50">
    <property type="match status" value="1"/>
</dbReference>
<feature type="region of interest" description="Disordered" evidence="1">
    <location>
        <begin position="1"/>
        <end position="23"/>
    </location>
</feature>
<accession>A0A0C3BLD1</accession>
<dbReference type="SUPFAM" id="SSF50370">
    <property type="entry name" value="Ricin B-like lectins"/>
    <property type="match status" value="1"/>
</dbReference>